<dbReference type="AlphaFoldDB" id="A0A7R9QUW1"/>
<dbReference type="Proteomes" id="UP000728032">
    <property type="component" value="Unassembled WGS sequence"/>
</dbReference>
<reference evidence="3" key="1">
    <citation type="submission" date="2020-11" db="EMBL/GenBank/DDBJ databases">
        <authorList>
            <person name="Tran Van P."/>
        </authorList>
    </citation>
    <scope>NUCLEOTIDE SEQUENCE</scope>
</reference>
<gene>
    <name evidence="3" type="ORF">ONB1V03_LOCUS14327</name>
</gene>
<organism evidence="3">
    <name type="scientific">Oppiella nova</name>
    <dbReference type="NCBI Taxonomy" id="334625"/>
    <lineage>
        <taxon>Eukaryota</taxon>
        <taxon>Metazoa</taxon>
        <taxon>Ecdysozoa</taxon>
        <taxon>Arthropoda</taxon>
        <taxon>Chelicerata</taxon>
        <taxon>Arachnida</taxon>
        <taxon>Acari</taxon>
        <taxon>Acariformes</taxon>
        <taxon>Sarcoptiformes</taxon>
        <taxon>Oribatida</taxon>
        <taxon>Brachypylina</taxon>
        <taxon>Oppioidea</taxon>
        <taxon>Oppiidae</taxon>
        <taxon>Oppiella</taxon>
    </lineage>
</organism>
<protein>
    <recommendedName>
        <fullName evidence="2">Arrestin-like N-terminal domain-containing protein</fullName>
    </recommendedName>
</protein>
<feature type="domain" description="Arrestin-like N-terminal" evidence="2">
    <location>
        <begin position="4"/>
        <end position="55"/>
    </location>
</feature>
<proteinExistence type="inferred from homology"/>
<dbReference type="Gene3D" id="2.60.40.640">
    <property type="match status" value="1"/>
</dbReference>
<sequence length="60" mass="6642">MQVLDSHNPTYGLGSHITGKCVIALEGRLDLSQVRMRLKGLARVMWPEGEGFDKKVTITS</sequence>
<evidence type="ECO:0000313" key="3">
    <source>
        <dbReference type="EMBL" id="CAD7657702.1"/>
    </source>
</evidence>
<accession>A0A7R9QUW1</accession>
<comment type="similarity">
    <text evidence="1">Belongs to the arrestin family.</text>
</comment>
<dbReference type="EMBL" id="OC928331">
    <property type="protein sequence ID" value="CAD7657702.1"/>
    <property type="molecule type" value="Genomic_DNA"/>
</dbReference>
<dbReference type="InterPro" id="IPR014752">
    <property type="entry name" value="Arrestin-like_C"/>
</dbReference>
<evidence type="ECO:0000313" key="4">
    <source>
        <dbReference type="Proteomes" id="UP000728032"/>
    </source>
</evidence>
<evidence type="ECO:0000259" key="2">
    <source>
        <dbReference type="Pfam" id="PF00339"/>
    </source>
</evidence>
<dbReference type="InterPro" id="IPR011021">
    <property type="entry name" value="Arrestin-like_N"/>
</dbReference>
<dbReference type="EMBL" id="CAJPVJ010013506">
    <property type="protein sequence ID" value="CAG2174888.1"/>
    <property type="molecule type" value="Genomic_DNA"/>
</dbReference>
<dbReference type="Pfam" id="PF00339">
    <property type="entry name" value="Arrestin_N"/>
    <property type="match status" value="1"/>
</dbReference>
<name>A0A7R9QUW1_9ACAR</name>
<keyword evidence="4" id="KW-1185">Reference proteome</keyword>
<evidence type="ECO:0000256" key="1">
    <source>
        <dbReference type="ARBA" id="ARBA00005298"/>
    </source>
</evidence>